<gene>
    <name evidence="1" type="ORF">FJT64_011203</name>
</gene>
<accession>A0A6A4VAF1</accession>
<proteinExistence type="predicted"/>
<evidence type="ECO:0000313" key="2">
    <source>
        <dbReference type="Proteomes" id="UP000440578"/>
    </source>
</evidence>
<dbReference type="EMBL" id="VIIS01001941">
    <property type="protein sequence ID" value="KAF0290623.1"/>
    <property type="molecule type" value="Genomic_DNA"/>
</dbReference>
<dbReference type="Proteomes" id="UP000440578">
    <property type="component" value="Unassembled WGS sequence"/>
</dbReference>
<name>A0A6A4VAF1_AMPAM</name>
<dbReference type="AlphaFoldDB" id="A0A6A4VAF1"/>
<protein>
    <submittedName>
        <fullName evidence="1">Uncharacterized protein</fullName>
    </submittedName>
</protein>
<organism evidence="1 2">
    <name type="scientific">Amphibalanus amphitrite</name>
    <name type="common">Striped barnacle</name>
    <name type="synonym">Balanus amphitrite</name>
    <dbReference type="NCBI Taxonomy" id="1232801"/>
    <lineage>
        <taxon>Eukaryota</taxon>
        <taxon>Metazoa</taxon>
        <taxon>Ecdysozoa</taxon>
        <taxon>Arthropoda</taxon>
        <taxon>Crustacea</taxon>
        <taxon>Multicrustacea</taxon>
        <taxon>Cirripedia</taxon>
        <taxon>Thoracica</taxon>
        <taxon>Thoracicalcarea</taxon>
        <taxon>Balanomorpha</taxon>
        <taxon>Balanoidea</taxon>
        <taxon>Balanidae</taxon>
        <taxon>Amphibalaninae</taxon>
        <taxon>Amphibalanus</taxon>
    </lineage>
</organism>
<comment type="caution">
    <text evidence="1">The sequence shown here is derived from an EMBL/GenBank/DDBJ whole genome shotgun (WGS) entry which is preliminary data.</text>
</comment>
<keyword evidence="2" id="KW-1185">Reference proteome</keyword>
<sequence>MFRYIVSYLGLNKLVKVEDKTQLKSKCAEAFGCDVHKILLEVFLQEFEDYADVSTCEDMPDQGKIRLRDIIPAAASIHSATTKPVNSEIDVRKKLELKTDLSRKDWSEITDSLFEKFVEETSSFMFQFWREVGRMAGRQNIQEEFRRRLLSHMELARGRLECNIGDVIGQIAVCLGGRKIPQESADETMSPQLLIHDDKYQVVAEGVTVVTIAELADAVLAWVLCHSLFNALYGKADKALGIYLQKLVLKVDDGVKVPARALKLYARIVPAYSEAK</sequence>
<evidence type="ECO:0000313" key="1">
    <source>
        <dbReference type="EMBL" id="KAF0290623.1"/>
    </source>
</evidence>
<reference evidence="1 2" key="1">
    <citation type="submission" date="2019-07" db="EMBL/GenBank/DDBJ databases">
        <title>Draft genome assembly of a fouling barnacle, Amphibalanus amphitrite (Darwin, 1854): The first reference genome for Thecostraca.</title>
        <authorList>
            <person name="Kim W."/>
        </authorList>
    </citation>
    <scope>NUCLEOTIDE SEQUENCE [LARGE SCALE GENOMIC DNA]</scope>
    <source>
        <strain evidence="1">SNU_AA5</strain>
        <tissue evidence="1">Soma without cirri and trophi</tissue>
    </source>
</reference>